<gene>
    <name evidence="1" type="ORF">GRF63_14960</name>
</gene>
<name>A0A844XHJ9_9SPHN</name>
<comment type="caution">
    <text evidence="1">The sequence shown here is derived from an EMBL/GenBank/DDBJ whole genome shotgun (WGS) entry which is preliminary data.</text>
</comment>
<dbReference type="Proteomes" id="UP000461409">
    <property type="component" value="Unassembled WGS sequence"/>
</dbReference>
<accession>A0A844XHJ9</accession>
<organism evidence="1 2">
    <name type="scientific">Aurantiacibacter rhizosphaerae</name>
    <dbReference type="NCBI Taxonomy" id="2691582"/>
    <lineage>
        <taxon>Bacteria</taxon>
        <taxon>Pseudomonadati</taxon>
        <taxon>Pseudomonadota</taxon>
        <taxon>Alphaproteobacteria</taxon>
        <taxon>Sphingomonadales</taxon>
        <taxon>Erythrobacteraceae</taxon>
        <taxon>Aurantiacibacter</taxon>
    </lineage>
</organism>
<dbReference type="AlphaFoldDB" id="A0A844XHJ9"/>
<protein>
    <submittedName>
        <fullName evidence="1">Uncharacterized protein</fullName>
    </submittedName>
</protein>
<sequence>MIWRHTFLITALALAGCSHTLREGELLAPYAAVMKPVPEGESRIYLLAAIPGTLVFEDDCVLLRRMDGMLVLPVFEAGTTAGADSTGAWLHDPVSGETFRHRARINGGGGSAGETVSQLERRNVLQQRVPTRCREAMQADAVVILNPGLEPAG</sequence>
<keyword evidence="2" id="KW-1185">Reference proteome</keyword>
<reference evidence="1 2" key="2">
    <citation type="submission" date="2020-02" db="EMBL/GenBank/DDBJ databases">
        <title>Erythrobacter dongmakensis sp. nov., isolated from a tidal mudflat.</title>
        <authorList>
            <person name="Kim I.S."/>
        </authorList>
    </citation>
    <scope>NUCLEOTIDE SEQUENCE [LARGE SCALE GENOMIC DNA]</scope>
    <source>
        <strain evidence="1 2">GH3-10</strain>
    </source>
</reference>
<evidence type="ECO:0000313" key="2">
    <source>
        <dbReference type="Proteomes" id="UP000461409"/>
    </source>
</evidence>
<dbReference type="PROSITE" id="PS51257">
    <property type="entry name" value="PROKAR_LIPOPROTEIN"/>
    <property type="match status" value="1"/>
</dbReference>
<evidence type="ECO:0000313" key="1">
    <source>
        <dbReference type="EMBL" id="MWV29203.1"/>
    </source>
</evidence>
<dbReference type="RefSeq" id="WP_160486810.1">
    <property type="nucleotide sequence ID" value="NZ_WUBR01000003.1"/>
</dbReference>
<reference evidence="1 2" key="1">
    <citation type="submission" date="2019-12" db="EMBL/GenBank/DDBJ databases">
        <authorList>
            <person name="Lee S.D."/>
        </authorList>
    </citation>
    <scope>NUCLEOTIDE SEQUENCE [LARGE SCALE GENOMIC DNA]</scope>
    <source>
        <strain evidence="1 2">GH3-10</strain>
    </source>
</reference>
<dbReference type="EMBL" id="WUBR01000003">
    <property type="protein sequence ID" value="MWV29203.1"/>
    <property type="molecule type" value="Genomic_DNA"/>
</dbReference>
<proteinExistence type="predicted"/>